<dbReference type="EC" id="2.7.7.49" evidence="1"/>
<sequence>MVLPANESVAPLKMMLPPLKVLAPPLKQMMPPLKKMMPPLKKMMPPLKKMMPSLKKMMPPLNVMVLPANESVAPLKMMLPPLKVLVPPLYTSLREFTVWTEKVKGYFLLTGAGELHVKGQRAALLSLLDEDWHRVIRFGLDLTEDATPDTVMNAMEGHLRKQRNVLVDRREFYGRVQEPGERFDEFLYEIKELASFFEIQLMHQAGSSTLKCTPDTGAEATVMGDAVARSIGIDLSQLQTDHRANFTAVGQRPLDCLGAFGAALRLGDRSADATVYVISGLTGTLLSWFDSVALGILPADFPAQIPNATQHKTDGRQQMEDGARLAPLVDPSLERIRAAADRDPEYESLRETILHGFPEHRHEVPPSVRPYWGVRGMLALDGGLIVYGPRLVIPARLRRDILDRLHQSHQGIERTKRRARLCVYWPGIDRDVTNVVSSCPRCRQLVPSHANEPLWREDDQPSPPHLPGEDGKRKSPLAESAIPPSLPATA</sequence>
<dbReference type="PANTHER" id="PTHR37984">
    <property type="entry name" value="PROTEIN CBG26694"/>
    <property type="match status" value="1"/>
</dbReference>
<dbReference type="FunFam" id="1.10.340.70:FF:000003">
    <property type="entry name" value="Protein CBG25708"/>
    <property type="match status" value="1"/>
</dbReference>
<dbReference type="GO" id="GO:0003964">
    <property type="term" value="F:RNA-directed DNA polymerase activity"/>
    <property type="evidence" value="ECO:0007669"/>
    <property type="project" value="UniProtKB-EC"/>
</dbReference>
<comment type="caution">
    <text evidence="4">The sequence shown here is derived from an EMBL/GenBank/DDBJ whole genome shotgun (WGS) entry which is preliminary data.</text>
</comment>
<organism evidence="4 5">
    <name type="scientific">Amphibalanus amphitrite</name>
    <name type="common">Striped barnacle</name>
    <name type="synonym">Balanus amphitrite</name>
    <dbReference type="NCBI Taxonomy" id="1232801"/>
    <lineage>
        <taxon>Eukaryota</taxon>
        <taxon>Metazoa</taxon>
        <taxon>Ecdysozoa</taxon>
        <taxon>Arthropoda</taxon>
        <taxon>Crustacea</taxon>
        <taxon>Multicrustacea</taxon>
        <taxon>Cirripedia</taxon>
        <taxon>Thoracica</taxon>
        <taxon>Thoracicalcarea</taxon>
        <taxon>Balanomorpha</taxon>
        <taxon>Balanoidea</taxon>
        <taxon>Balanidae</taxon>
        <taxon>Amphibalaninae</taxon>
        <taxon>Amphibalanus</taxon>
    </lineage>
</organism>
<feature type="region of interest" description="Disordered" evidence="2">
    <location>
        <begin position="451"/>
        <end position="490"/>
    </location>
</feature>
<dbReference type="AlphaFoldDB" id="A0A6A4WYJ2"/>
<dbReference type="InterPro" id="IPR041588">
    <property type="entry name" value="Integrase_H2C2"/>
</dbReference>
<feature type="domain" description="Integrase zinc-binding" evidence="3">
    <location>
        <begin position="393"/>
        <end position="444"/>
    </location>
</feature>
<dbReference type="InterPro" id="IPR050951">
    <property type="entry name" value="Retrovirus_Pol_polyprotein"/>
</dbReference>
<keyword evidence="5" id="KW-1185">Reference proteome</keyword>
<dbReference type="Proteomes" id="UP000440578">
    <property type="component" value="Unassembled WGS sequence"/>
</dbReference>
<proteinExistence type="predicted"/>
<reference evidence="4 5" key="1">
    <citation type="submission" date="2019-07" db="EMBL/GenBank/DDBJ databases">
        <title>Draft genome assembly of a fouling barnacle, Amphibalanus amphitrite (Darwin, 1854): The first reference genome for Thecostraca.</title>
        <authorList>
            <person name="Kim W."/>
        </authorList>
    </citation>
    <scope>NUCLEOTIDE SEQUENCE [LARGE SCALE GENOMIC DNA]</scope>
    <source>
        <strain evidence="4">SNU_AA5</strain>
        <tissue evidence="4">Soma without cirri and trophi</tissue>
    </source>
</reference>
<evidence type="ECO:0000313" key="5">
    <source>
        <dbReference type="Proteomes" id="UP000440578"/>
    </source>
</evidence>
<accession>A0A6A4WYJ2</accession>
<dbReference type="OrthoDB" id="6342757at2759"/>
<evidence type="ECO:0000256" key="1">
    <source>
        <dbReference type="ARBA" id="ARBA00012493"/>
    </source>
</evidence>
<gene>
    <name evidence="4" type="primary">K02A2.6_44</name>
    <name evidence="4" type="ORF">FJT64_019937</name>
</gene>
<protein>
    <recommendedName>
        <fullName evidence="1">RNA-directed DNA polymerase</fullName>
        <ecNumber evidence="1">2.7.7.49</ecNumber>
    </recommendedName>
</protein>
<evidence type="ECO:0000256" key="2">
    <source>
        <dbReference type="SAM" id="MobiDB-lite"/>
    </source>
</evidence>
<dbReference type="PANTHER" id="PTHR37984:SF7">
    <property type="entry name" value="INTEGRASE CATALYTIC DOMAIN-CONTAINING PROTEIN"/>
    <property type="match status" value="1"/>
</dbReference>
<evidence type="ECO:0000259" key="3">
    <source>
        <dbReference type="Pfam" id="PF17921"/>
    </source>
</evidence>
<dbReference type="EMBL" id="VIIS01000454">
    <property type="protein sequence ID" value="KAF0308894.1"/>
    <property type="molecule type" value="Genomic_DNA"/>
</dbReference>
<dbReference type="Pfam" id="PF17921">
    <property type="entry name" value="Integrase_H2C2"/>
    <property type="match status" value="1"/>
</dbReference>
<evidence type="ECO:0000313" key="4">
    <source>
        <dbReference type="EMBL" id="KAF0308894.1"/>
    </source>
</evidence>
<dbReference type="Gene3D" id="1.10.340.70">
    <property type="match status" value="1"/>
</dbReference>
<name>A0A6A4WYJ2_AMPAM</name>